<feature type="region of interest" description="Disordered" evidence="6">
    <location>
        <begin position="172"/>
        <end position="209"/>
    </location>
</feature>
<dbReference type="GO" id="GO:0005634">
    <property type="term" value="C:nucleus"/>
    <property type="evidence" value="ECO:0007669"/>
    <property type="project" value="UniProtKB-SubCell"/>
</dbReference>
<comment type="caution">
    <text evidence="8">The sequence shown here is derived from an EMBL/GenBank/DDBJ whole genome shotgun (WGS) entry which is preliminary data.</text>
</comment>
<keyword evidence="3" id="KW-0521">NADP</keyword>
<name>A0A9P6Y1V7_RHIOR</name>
<dbReference type="PRINTS" id="PR00081">
    <property type="entry name" value="GDHRDH"/>
</dbReference>
<evidence type="ECO:0000313" key="8">
    <source>
        <dbReference type="EMBL" id="KAG1536830.1"/>
    </source>
</evidence>
<evidence type="ECO:0000259" key="7">
    <source>
        <dbReference type="PROSITE" id="PS50013"/>
    </source>
</evidence>
<evidence type="ECO:0000256" key="1">
    <source>
        <dbReference type="ARBA" id="ARBA00004123"/>
    </source>
</evidence>
<dbReference type="AlphaFoldDB" id="A0A9P6Y1V7"/>
<dbReference type="EMBL" id="JAANIT010002315">
    <property type="protein sequence ID" value="KAG1536830.1"/>
    <property type="molecule type" value="Genomic_DNA"/>
</dbReference>
<protein>
    <recommendedName>
        <fullName evidence="7">Chromo domain-containing protein</fullName>
    </recommendedName>
</protein>
<dbReference type="PROSITE" id="PS00061">
    <property type="entry name" value="ADH_SHORT"/>
    <property type="match status" value="1"/>
</dbReference>
<dbReference type="InterPro" id="IPR052178">
    <property type="entry name" value="Sec_Metab_Biosynth_SDR"/>
</dbReference>
<reference evidence="8" key="1">
    <citation type="journal article" date="2020" name="Microb. Genom.">
        <title>Genetic diversity of clinical and environmental Mucorales isolates obtained from an investigation of mucormycosis cases among solid organ transplant recipients.</title>
        <authorList>
            <person name="Nguyen M.H."/>
            <person name="Kaul D."/>
            <person name="Muto C."/>
            <person name="Cheng S.J."/>
            <person name="Richter R.A."/>
            <person name="Bruno V.M."/>
            <person name="Liu G."/>
            <person name="Beyhan S."/>
            <person name="Sundermann A.J."/>
            <person name="Mounaud S."/>
            <person name="Pasculle A.W."/>
            <person name="Nierman W.C."/>
            <person name="Driscoll E."/>
            <person name="Cumbie R."/>
            <person name="Clancy C.J."/>
            <person name="Dupont C.L."/>
        </authorList>
    </citation>
    <scope>NUCLEOTIDE SEQUENCE</scope>
    <source>
        <strain evidence="8">GL16</strain>
    </source>
</reference>
<evidence type="ECO:0000313" key="9">
    <source>
        <dbReference type="Proteomes" id="UP000717996"/>
    </source>
</evidence>
<keyword evidence="5" id="KW-0539">Nucleus</keyword>
<comment type="subcellular location">
    <subcellularLocation>
        <location evidence="1">Nucleus</location>
    </subcellularLocation>
</comment>
<proteinExistence type="inferred from homology"/>
<dbReference type="Gene3D" id="2.40.50.40">
    <property type="match status" value="1"/>
</dbReference>
<evidence type="ECO:0000256" key="5">
    <source>
        <dbReference type="ARBA" id="ARBA00023242"/>
    </source>
</evidence>
<dbReference type="GO" id="GO:0016491">
    <property type="term" value="F:oxidoreductase activity"/>
    <property type="evidence" value="ECO:0007669"/>
    <property type="project" value="UniProtKB-KW"/>
</dbReference>
<dbReference type="InterPro" id="IPR017984">
    <property type="entry name" value="Chromo_dom_subgr"/>
</dbReference>
<dbReference type="OrthoDB" id="294295at2759"/>
<feature type="compositionally biased region" description="Polar residues" evidence="6">
    <location>
        <begin position="111"/>
        <end position="122"/>
    </location>
</feature>
<keyword evidence="4" id="KW-0560">Oxidoreductase</keyword>
<evidence type="ECO:0000256" key="6">
    <source>
        <dbReference type="SAM" id="MobiDB-lite"/>
    </source>
</evidence>
<dbReference type="Pfam" id="PF13561">
    <property type="entry name" value="adh_short_C2"/>
    <property type="match status" value="1"/>
</dbReference>
<dbReference type="InterPro" id="IPR000953">
    <property type="entry name" value="Chromo/chromo_shadow_dom"/>
</dbReference>
<dbReference type="InterPro" id="IPR023780">
    <property type="entry name" value="Chromo_domain"/>
</dbReference>
<dbReference type="InterPro" id="IPR036291">
    <property type="entry name" value="NAD(P)-bd_dom_sf"/>
</dbReference>
<dbReference type="SUPFAM" id="SSF51735">
    <property type="entry name" value="NAD(P)-binding Rossmann-fold domains"/>
    <property type="match status" value="1"/>
</dbReference>
<evidence type="ECO:0000256" key="4">
    <source>
        <dbReference type="ARBA" id="ARBA00023002"/>
    </source>
</evidence>
<dbReference type="CDD" id="cd00024">
    <property type="entry name" value="CD_CSD"/>
    <property type="match status" value="1"/>
</dbReference>
<dbReference type="InterPro" id="IPR016197">
    <property type="entry name" value="Chromo-like_dom_sf"/>
</dbReference>
<organism evidence="8 9">
    <name type="scientific">Rhizopus oryzae</name>
    <name type="common">Mucormycosis agent</name>
    <name type="synonym">Rhizopus arrhizus var. delemar</name>
    <dbReference type="NCBI Taxonomy" id="64495"/>
    <lineage>
        <taxon>Eukaryota</taxon>
        <taxon>Fungi</taxon>
        <taxon>Fungi incertae sedis</taxon>
        <taxon>Mucoromycota</taxon>
        <taxon>Mucoromycotina</taxon>
        <taxon>Mucoromycetes</taxon>
        <taxon>Mucorales</taxon>
        <taxon>Mucorineae</taxon>
        <taxon>Rhizopodaceae</taxon>
        <taxon>Rhizopus</taxon>
    </lineage>
</organism>
<dbReference type="SMART" id="SM00298">
    <property type="entry name" value="CHROMO"/>
    <property type="match status" value="1"/>
</dbReference>
<dbReference type="PRINTS" id="PR00080">
    <property type="entry name" value="SDRFAMILY"/>
</dbReference>
<evidence type="ECO:0000256" key="2">
    <source>
        <dbReference type="ARBA" id="ARBA00006484"/>
    </source>
</evidence>
<evidence type="ECO:0000256" key="3">
    <source>
        <dbReference type="ARBA" id="ARBA00022857"/>
    </source>
</evidence>
<dbReference type="InterPro" id="IPR020904">
    <property type="entry name" value="Sc_DH/Rdtase_CS"/>
</dbReference>
<dbReference type="Pfam" id="PF00385">
    <property type="entry name" value="Chromo"/>
    <property type="match status" value="1"/>
</dbReference>
<feature type="compositionally biased region" description="Basic and acidic residues" evidence="6">
    <location>
        <begin position="172"/>
        <end position="195"/>
    </location>
</feature>
<dbReference type="PRINTS" id="PR00504">
    <property type="entry name" value="CHROMODOMAIN"/>
</dbReference>
<dbReference type="PANTHER" id="PTHR43618:SF17">
    <property type="entry name" value="RHAMNOLIPIDS BIOSYNTHESIS 3-OXOACYL-[ACYL-CARRIER-PROTEIN] REDUCTASE"/>
    <property type="match status" value="1"/>
</dbReference>
<dbReference type="Proteomes" id="UP000717996">
    <property type="component" value="Unassembled WGS sequence"/>
</dbReference>
<dbReference type="Gene3D" id="3.40.50.720">
    <property type="entry name" value="NAD(P)-binding Rossmann-like Domain"/>
    <property type="match status" value="1"/>
</dbReference>
<dbReference type="FunFam" id="3.40.50.720:FF:000084">
    <property type="entry name" value="Short-chain dehydrogenase reductase"/>
    <property type="match status" value="1"/>
</dbReference>
<accession>A0A9P6Y1V7</accession>
<dbReference type="PROSITE" id="PS50013">
    <property type="entry name" value="CHROMO_2"/>
    <property type="match status" value="1"/>
</dbReference>
<gene>
    <name evidence="8" type="ORF">G6F51_010735</name>
</gene>
<feature type="domain" description="Chromo" evidence="7">
    <location>
        <begin position="12"/>
        <end position="74"/>
    </location>
</feature>
<feature type="region of interest" description="Disordered" evidence="6">
    <location>
        <begin position="94"/>
        <end position="122"/>
    </location>
</feature>
<sequence length="526" mass="58781">MGRPRKVEPEEYEVERIVEHRVIGKTKKKIEYFIKWKGYSTKHNTWEPASAFFNAESVVQKYWDHHGGIEERDRLLSKKADILAKKEITSKKRARKASVPEISNRKKRAAVSNSEKAQTTTKDIGKEIETTADDDHEEIDHQSKMDTIAIDEHDSAINLALDEQLALNETLELSKEREVSDNETPEKEERTEYLKRSSSRLQKISPKDEVDSDEYDELDVIIEPGYREDWDWSKDVLELVKIHKRKVDELEGLIRWKDGMLAVYPTSYIKEKYPKLVVLVTGGSRGIGEMIATGFVAAGAKVYITSRSADVCYKVAKELSSKGPGQCIAIPADLQSKEEINRLVGEISKAEDHLDVLINNAGANWNEPFESFSDEAFEKVINLNLKRIFTLTQACLPLLTAKATQMNTSSVINIGSIDGERSPPQETYAYSASKSGLHHLSRHMAGRLGQKNVRVNVIAPGAFQSKMMKATLEKFHDQIVSGIPVGRIGSPEDIAGTCIYLSSRAGQYTNGATVTVDGGALVGSKI</sequence>
<dbReference type="PANTHER" id="PTHR43618">
    <property type="entry name" value="7-ALPHA-HYDROXYSTEROID DEHYDROGENASE"/>
    <property type="match status" value="1"/>
</dbReference>
<dbReference type="SUPFAM" id="SSF54160">
    <property type="entry name" value="Chromo domain-like"/>
    <property type="match status" value="1"/>
</dbReference>
<dbReference type="InterPro" id="IPR002347">
    <property type="entry name" value="SDR_fam"/>
</dbReference>
<comment type="similarity">
    <text evidence="2">Belongs to the short-chain dehydrogenases/reductases (SDR) family.</text>
</comment>